<accession>A0AAW3FCQ7</accession>
<name>A0AAW3FCQ7_9BACT</name>
<evidence type="ECO:0008006" key="3">
    <source>
        <dbReference type="Google" id="ProtNLM"/>
    </source>
</evidence>
<evidence type="ECO:0000313" key="2">
    <source>
        <dbReference type="Proteomes" id="UP000029533"/>
    </source>
</evidence>
<protein>
    <recommendedName>
        <fullName evidence="3">Head fiber protein</fullName>
    </recommendedName>
</protein>
<reference evidence="1 2" key="1">
    <citation type="submission" date="2014-07" db="EMBL/GenBank/DDBJ databases">
        <authorList>
            <person name="McCorrison J."/>
            <person name="Sanka R."/>
            <person name="Torralba M."/>
            <person name="Gillis M."/>
            <person name="Haft D.H."/>
            <person name="Methe B."/>
            <person name="Sutton G."/>
            <person name="Nelson K.E."/>
        </authorList>
    </citation>
    <scope>NUCLEOTIDE SEQUENCE [LARGE SCALE GENOMIC DNA]</scope>
    <source>
        <strain evidence="1 2">DNF00424</strain>
    </source>
</reference>
<dbReference type="RefSeq" id="WP_036871025.1">
    <property type="nucleotide sequence ID" value="NZ_JRNJ01000104.1"/>
</dbReference>
<gene>
    <name evidence="1" type="ORF">HMPREF2132_11190</name>
</gene>
<dbReference type="AlphaFoldDB" id="A0AAW3FCQ7"/>
<sequence length="249" mass="26151">MTELDFYQQRILNAGVFQGTVLIQAHGEIGGSRNVFVKLQSSAKNGLVYPTVGGVLVNPFKGNAKIYAGDLLEYNPGIEGDTGATIKIMKTYEVAKAASTTEVLIKRDGFRHIPFVGDILMVAPNTLTGTGTGVTVTAVEATKDNTVGDVWKLTVSAAVTAAVGAVLVEADKAGAGAKAIVSNPNCYAPSDFDFVYNPAATNNDFEGARYLFTPCLANASTVLYKAKMSPMPASVLALNTSKVAGWFSL</sequence>
<proteinExistence type="predicted"/>
<comment type="caution">
    <text evidence="1">The sequence shown here is derived from an EMBL/GenBank/DDBJ whole genome shotgun (WGS) entry which is preliminary data.</text>
</comment>
<dbReference type="EMBL" id="JRNJ01000104">
    <property type="protein sequence ID" value="KGF24853.1"/>
    <property type="molecule type" value="Genomic_DNA"/>
</dbReference>
<dbReference type="Proteomes" id="UP000029533">
    <property type="component" value="Unassembled WGS sequence"/>
</dbReference>
<evidence type="ECO:0000313" key="1">
    <source>
        <dbReference type="EMBL" id="KGF24853.1"/>
    </source>
</evidence>
<organism evidence="1 2">
    <name type="scientific">Prevotella histicola JCM 15637 = DNF00424</name>
    <dbReference type="NCBI Taxonomy" id="1236504"/>
    <lineage>
        <taxon>Bacteria</taxon>
        <taxon>Pseudomonadati</taxon>
        <taxon>Bacteroidota</taxon>
        <taxon>Bacteroidia</taxon>
        <taxon>Bacteroidales</taxon>
        <taxon>Prevotellaceae</taxon>
        <taxon>Prevotella</taxon>
    </lineage>
</organism>